<dbReference type="InterPro" id="IPR000742">
    <property type="entry name" value="EGF"/>
</dbReference>
<feature type="transmembrane region" description="Helical" evidence="3">
    <location>
        <begin position="348"/>
        <end position="370"/>
    </location>
</feature>
<evidence type="ECO:0000256" key="3">
    <source>
        <dbReference type="SAM" id="Phobius"/>
    </source>
</evidence>
<keyword evidence="3" id="KW-0812">Transmembrane</keyword>
<dbReference type="PROSITE" id="PS50026">
    <property type="entry name" value="EGF_3"/>
    <property type="match status" value="1"/>
</dbReference>
<accession>A0AA85AGW6</accession>
<protein>
    <recommendedName>
        <fullName evidence="4">EGF-like domain-containing protein</fullName>
    </recommendedName>
</protein>
<dbReference type="WBParaSite" id="SMRG1_84260.1">
    <property type="protein sequence ID" value="SMRG1_84260.1"/>
    <property type="gene ID" value="SMRG1_84260"/>
</dbReference>
<keyword evidence="3" id="KW-1133">Transmembrane helix</keyword>
<keyword evidence="3" id="KW-0472">Membrane</keyword>
<reference evidence="6" key="1">
    <citation type="submission" date="2023-11" db="UniProtKB">
        <authorList>
            <consortium name="WormBaseParasite"/>
        </authorList>
    </citation>
    <scope>IDENTIFICATION</scope>
</reference>
<proteinExistence type="predicted"/>
<evidence type="ECO:0000256" key="1">
    <source>
        <dbReference type="PROSITE-ProRule" id="PRU00076"/>
    </source>
</evidence>
<evidence type="ECO:0000259" key="4">
    <source>
        <dbReference type="PROSITE" id="PS50026"/>
    </source>
</evidence>
<keyword evidence="1" id="KW-0245">EGF-like domain</keyword>
<evidence type="ECO:0000313" key="6">
    <source>
        <dbReference type="WBParaSite" id="SMRG1_84260.1"/>
    </source>
</evidence>
<feature type="region of interest" description="Disordered" evidence="2">
    <location>
        <begin position="23"/>
        <end position="73"/>
    </location>
</feature>
<sequence>MPNSWLILHSNFCLKDTSATVPQVSTSTSTPTTLTGNQTSLTSTLSSQPTESVGTTSAPTNTTTSSTVGTNTTGTVKESSTLSVINTSFTTSTSVMDFNASTTMSILTTKASTDKLTEITSTFSSQSTQSVTNLFTNASTLTTVETTTTTTIYVNRVSTAFQVKAIIYAISTGRYVPWSNDYADKTTSAYKTLATNYCSLLLQSLLTQNTQITRGATCTFIGFIRTTINSPSKRQIQSSNNITTDAVQGNAQTELQTLAGSQLNQAQFSQILFSGYQKLNLSSGNYLTGVDTTRISPTITCSQTRSLCGEHASCRNTDNGVTCTCDPMWKDVNPEDPGKNCTLHPGTIALIVFAAILLTIAIAALIYFLVRTKSMKQLRLK</sequence>
<evidence type="ECO:0000256" key="2">
    <source>
        <dbReference type="SAM" id="MobiDB-lite"/>
    </source>
</evidence>
<comment type="caution">
    <text evidence="1">Lacks conserved residue(s) required for the propagation of feature annotation.</text>
</comment>
<dbReference type="CDD" id="cd00054">
    <property type="entry name" value="EGF_CA"/>
    <property type="match status" value="1"/>
</dbReference>
<dbReference type="Proteomes" id="UP000050790">
    <property type="component" value="Unassembled WGS sequence"/>
</dbReference>
<organism evidence="5 6">
    <name type="scientific">Schistosoma margrebowiei</name>
    <dbReference type="NCBI Taxonomy" id="48269"/>
    <lineage>
        <taxon>Eukaryota</taxon>
        <taxon>Metazoa</taxon>
        <taxon>Spiralia</taxon>
        <taxon>Lophotrochozoa</taxon>
        <taxon>Platyhelminthes</taxon>
        <taxon>Trematoda</taxon>
        <taxon>Digenea</taxon>
        <taxon>Strigeidida</taxon>
        <taxon>Schistosomatoidea</taxon>
        <taxon>Schistosomatidae</taxon>
        <taxon>Schistosoma</taxon>
    </lineage>
</organism>
<evidence type="ECO:0000313" key="5">
    <source>
        <dbReference type="Proteomes" id="UP000050790"/>
    </source>
</evidence>
<name>A0AA85AGW6_9TREM</name>
<dbReference type="AlphaFoldDB" id="A0AA85AGW6"/>
<feature type="domain" description="EGF-like" evidence="4">
    <location>
        <begin position="297"/>
        <end position="335"/>
    </location>
</feature>